<sequence>MIEHHDFLLPGNRIGVLLIHGLTGTPTEMRGVGRELNRAGFTVYGMQLAGHCGDVDDLIATRWSDWYQSVIAAAEKLREQVDYLFVGGLSMGAVLALKYASDFPRSVQGVLVYGATFRYDGWSIPAMSQFLAPWFLPLAGFLRIGRRRMFNEEPPYGIRNEQLRKRISQSMLSGDSGAAGLPGNPWPSLSEMIHLSRNVRKSLHKVTSPCLILHAQEDDIAHRRNGELVRDNVSGPVEMVLLKNSYHMITIDNDRRELITRSVDFIQHHVPERHDEAPDTGGAALQAALHSSALGA</sequence>
<dbReference type="RefSeq" id="WP_115460456.1">
    <property type="nucleotide sequence ID" value="NZ_QRAP01000017.1"/>
</dbReference>
<proteinExistence type="predicted"/>
<reference evidence="3 4" key="1">
    <citation type="submission" date="2018-07" db="EMBL/GenBank/DDBJ databases">
        <title>Genomic Encyclopedia of Type Strains, Phase IV (KMG-IV): sequencing the most valuable type-strain genomes for metagenomic binning, comparative biology and taxonomic classification.</title>
        <authorList>
            <person name="Goeker M."/>
        </authorList>
    </citation>
    <scope>NUCLEOTIDE SEQUENCE [LARGE SCALE GENOMIC DNA]</scope>
    <source>
        <strain evidence="3 4">DSM 103736</strain>
    </source>
</reference>
<dbReference type="PIRSF" id="PIRSF017388">
    <property type="entry name" value="Esterase_lipase"/>
    <property type="match status" value="1"/>
</dbReference>
<dbReference type="InterPro" id="IPR051044">
    <property type="entry name" value="MAG_DAG_Lipase"/>
</dbReference>
<dbReference type="OrthoDB" id="8476759at2"/>
<dbReference type="InterPro" id="IPR012354">
    <property type="entry name" value="Esterase_lipase"/>
</dbReference>
<evidence type="ECO:0000256" key="1">
    <source>
        <dbReference type="PIRSR" id="PIRSR017388-1"/>
    </source>
</evidence>
<name>A0A370Q5B8_9GAMM</name>
<evidence type="ECO:0000259" key="2">
    <source>
        <dbReference type="Pfam" id="PF12146"/>
    </source>
</evidence>
<dbReference type="AlphaFoldDB" id="A0A370Q5B8"/>
<dbReference type="InterPro" id="IPR022742">
    <property type="entry name" value="Hydrolase_4"/>
</dbReference>
<accession>A0A370Q5B8</accession>
<dbReference type="InterPro" id="IPR029058">
    <property type="entry name" value="AB_hydrolase_fold"/>
</dbReference>
<dbReference type="PANTHER" id="PTHR11614">
    <property type="entry name" value="PHOSPHOLIPASE-RELATED"/>
    <property type="match status" value="1"/>
</dbReference>
<dbReference type="Proteomes" id="UP000254848">
    <property type="component" value="Unassembled WGS sequence"/>
</dbReference>
<dbReference type="Pfam" id="PF12146">
    <property type="entry name" value="Hydrolase_4"/>
    <property type="match status" value="1"/>
</dbReference>
<dbReference type="EMBL" id="QRAP01000017">
    <property type="protein sequence ID" value="RDK83548.1"/>
    <property type="molecule type" value="Genomic_DNA"/>
</dbReference>
<evidence type="ECO:0000313" key="4">
    <source>
        <dbReference type="Proteomes" id="UP000254848"/>
    </source>
</evidence>
<protein>
    <submittedName>
        <fullName evidence="3">Esterase/lipase</fullName>
    </submittedName>
</protein>
<gene>
    <name evidence="3" type="ORF">C8D90_11713</name>
</gene>
<organism evidence="3 4">
    <name type="scientific">Enterobacillus tribolii</name>
    <dbReference type="NCBI Taxonomy" id="1487935"/>
    <lineage>
        <taxon>Bacteria</taxon>
        <taxon>Pseudomonadati</taxon>
        <taxon>Pseudomonadota</taxon>
        <taxon>Gammaproteobacteria</taxon>
        <taxon>Enterobacterales</taxon>
        <taxon>Hafniaceae</taxon>
        <taxon>Enterobacillus</taxon>
    </lineage>
</organism>
<dbReference type="Gene3D" id="3.40.50.1820">
    <property type="entry name" value="alpha/beta hydrolase"/>
    <property type="match status" value="1"/>
</dbReference>
<evidence type="ECO:0000313" key="3">
    <source>
        <dbReference type="EMBL" id="RDK83548.1"/>
    </source>
</evidence>
<feature type="active site" description="Charge relay system" evidence="1">
    <location>
        <position position="218"/>
    </location>
</feature>
<keyword evidence="4" id="KW-1185">Reference proteome</keyword>
<feature type="domain" description="Serine aminopeptidase S33" evidence="2">
    <location>
        <begin position="16"/>
        <end position="254"/>
    </location>
</feature>
<dbReference type="GO" id="GO:0052689">
    <property type="term" value="F:carboxylic ester hydrolase activity"/>
    <property type="evidence" value="ECO:0007669"/>
    <property type="project" value="InterPro"/>
</dbReference>
<feature type="active site" description="Nucleophile" evidence="1">
    <location>
        <position position="90"/>
    </location>
</feature>
<feature type="active site" description="Charge relay system" evidence="1">
    <location>
        <position position="247"/>
    </location>
</feature>
<dbReference type="SUPFAM" id="SSF53474">
    <property type="entry name" value="alpha/beta-Hydrolases"/>
    <property type="match status" value="1"/>
</dbReference>
<comment type="caution">
    <text evidence="3">The sequence shown here is derived from an EMBL/GenBank/DDBJ whole genome shotgun (WGS) entry which is preliminary data.</text>
</comment>